<evidence type="ECO:0000313" key="1">
    <source>
        <dbReference type="EMBL" id="CAD7699756.1"/>
    </source>
</evidence>
<name>A0A8S1J0S3_9CHLO</name>
<dbReference type="Proteomes" id="UP000708148">
    <property type="component" value="Unassembled WGS sequence"/>
</dbReference>
<sequence>MVLAPASCVSRENYFPSVRVGSYHLNRDDNPGEDEVIPVCEKILHGGFDGDERNGSDLALLLLQRPSFRGHVGNPMSAQDCKDGDLVALAWFSPTAASGPSEHLEAVPSVKIMPPGACGEEGSGIPDGTMCASVEGDGESATKRNICE</sequence>
<dbReference type="SUPFAM" id="SSF50494">
    <property type="entry name" value="Trypsin-like serine proteases"/>
    <property type="match status" value="1"/>
</dbReference>
<proteinExistence type="predicted"/>
<dbReference type="Gene3D" id="2.40.10.10">
    <property type="entry name" value="Trypsin-like serine proteases"/>
    <property type="match status" value="2"/>
</dbReference>
<protein>
    <recommendedName>
        <fullName evidence="3">Trypsin-like serine protease</fullName>
    </recommendedName>
</protein>
<comment type="caution">
    <text evidence="1">The sequence shown here is derived from an EMBL/GenBank/DDBJ whole genome shotgun (WGS) entry which is preliminary data.</text>
</comment>
<keyword evidence="2" id="KW-1185">Reference proteome</keyword>
<reference evidence="1" key="1">
    <citation type="submission" date="2020-12" db="EMBL/GenBank/DDBJ databases">
        <authorList>
            <person name="Iha C."/>
        </authorList>
    </citation>
    <scope>NUCLEOTIDE SEQUENCE</scope>
</reference>
<gene>
    <name evidence="1" type="ORF">OSTQU699_LOCUS5115</name>
</gene>
<dbReference type="EMBL" id="CAJHUC010001106">
    <property type="protein sequence ID" value="CAD7699756.1"/>
    <property type="molecule type" value="Genomic_DNA"/>
</dbReference>
<evidence type="ECO:0008006" key="3">
    <source>
        <dbReference type="Google" id="ProtNLM"/>
    </source>
</evidence>
<organism evidence="1 2">
    <name type="scientific">Ostreobium quekettii</name>
    <dbReference type="NCBI Taxonomy" id="121088"/>
    <lineage>
        <taxon>Eukaryota</taxon>
        <taxon>Viridiplantae</taxon>
        <taxon>Chlorophyta</taxon>
        <taxon>core chlorophytes</taxon>
        <taxon>Ulvophyceae</taxon>
        <taxon>TCBD clade</taxon>
        <taxon>Bryopsidales</taxon>
        <taxon>Ostreobineae</taxon>
        <taxon>Ostreobiaceae</taxon>
        <taxon>Ostreobium</taxon>
    </lineage>
</organism>
<dbReference type="InterPro" id="IPR009003">
    <property type="entry name" value="Peptidase_S1_PA"/>
</dbReference>
<accession>A0A8S1J0S3</accession>
<evidence type="ECO:0000313" key="2">
    <source>
        <dbReference type="Proteomes" id="UP000708148"/>
    </source>
</evidence>
<dbReference type="AlphaFoldDB" id="A0A8S1J0S3"/>
<dbReference type="InterPro" id="IPR043504">
    <property type="entry name" value="Peptidase_S1_PA_chymotrypsin"/>
</dbReference>